<accession>D1A5J6</accession>
<feature type="region of interest" description="Disordered" evidence="1">
    <location>
        <begin position="19"/>
        <end position="80"/>
    </location>
</feature>
<dbReference type="HOGENOM" id="CLU_1214312_0_0_11"/>
<protein>
    <submittedName>
        <fullName evidence="2">Uncharacterized protein</fullName>
    </submittedName>
</protein>
<dbReference type="AlphaFoldDB" id="D1A5J6"/>
<reference evidence="2 3" key="1">
    <citation type="journal article" date="2011" name="Stand. Genomic Sci.">
        <title>Complete genome sequence of Thermomonospora curvata type strain (B9).</title>
        <authorList>
            <person name="Chertkov O."/>
            <person name="Sikorski J."/>
            <person name="Nolan M."/>
            <person name="Lapidus A."/>
            <person name="Lucas S."/>
            <person name="Del Rio T.G."/>
            <person name="Tice H."/>
            <person name="Cheng J.F."/>
            <person name="Goodwin L."/>
            <person name="Pitluck S."/>
            <person name="Liolios K."/>
            <person name="Ivanova N."/>
            <person name="Mavromatis K."/>
            <person name="Mikhailova N."/>
            <person name="Ovchinnikova G."/>
            <person name="Pati A."/>
            <person name="Chen A."/>
            <person name="Palaniappan K."/>
            <person name="Djao O.D."/>
            <person name="Land M."/>
            <person name="Hauser L."/>
            <person name="Chang Y.J."/>
            <person name="Jeffries C.D."/>
            <person name="Brettin T."/>
            <person name="Han C."/>
            <person name="Detter J.C."/>
            <person name="Rohde M."/>
            <person name="Goker M."/>
            <person name="Woyke T."/>
            <person name="Bristow J."/>
            <person name="Eisen J.A."/>
            <person name="Markowitz V."/>
            <person name="Hugenholtz P."/>
            <person name="Klenk H.P."/>
            <person name="Kyrpides N.C."/>
        </authorList>
    </citation>
    <scope>NUCLEOTIDE SEQUENCE [LARGE SCALE GENOMIC DNA]</scope>
    <source>
        <strain evidence="3">ATCC 19995 / DSM 43183 / JCM 3096 / KCTC 9072 / NBRC 15933 / NCIMB 10081 / Henssen B9</strain>
    </source>
</reference>
<organism evidence="2 3">
    <name type="scientific">Thermomonospora curvata (strain ATCC 19995 / DSM 43183 / JCM 3096 / KCTC 9072 / NBRC 15933 / NCIMB 10081 / Henssen B9)</name>
    <dbReference type="NCBI Taxonomy" id="471852"/>
    <lineage>
        <taxon>Bacteria</taxon>
        <taxon>Bacillati</taxon>
        <taxon>Actinomycetota</taxon>
        <taxon>Actinomycetes</taxon>
        <taxon>Streptosporangiales</taxon>
        <taxon>Thermomonosporaceae</taxon>
        <taxon>Thermomonospora</taxon>
    </lineage>
</organism>
<dbReference type="EMBL" id="CP001738">
    <property type="protein sequence ID" value="ACY96356.1"/>
    <property type="molecule type" value="Genomic_DNA"/>
</dbReference>
<keyword evidence="3" id="KW-1185">Reference proteome</keyword>
<sequence>MQVISARLRAAARPRAPAISSCAGSGVTSGESGPAVTARRSAPVKGGRPPGRACGTSASIWSSAGRGRPVGNSRSRGCGPPRTGSCSGAIPCAPGAAVRTCPAIDKAVDRGDFDEIAVHGLPAHDLFIQALLDLGFRFEKSDTEFAEFELTKGMHTLPCSQQLEFFFPAGYGGWSHQNLEIGVLTGADSFHLIIGPYGPYRFEYEGLTEEFFPQWLEEHFRSQWGVGG</sequence>
<dbReference type="eggNOG" id="COG4326">
    <property type="taxonomic scope" value="Bacteria"/>
</dbReference>
<evidence type="ECO:0000313" key="3">
    <source>
        <dbReference type="Proteomes" id="UP000001918"/>
    </source>
</evidence>
<dbReference type="InterPro" id="IPR009776">
    <property type="entry name" value="Spore_0_M"/>
</dbReference>
<feature type="compositionally biased region" description="Polar residues" evidence="1">
    <location>
        <begin position="22"/>
        <end position="31"/>
    </location>
</feature>
<proteinExistence type="predicted"/>
<name>D1A5J6_THECD</name>
<evidence type="ECO:0000256" key="1">
    <source>
        <dbReference type="SAM" id="MobiDB-lite"/>
    </source>
</evidence>
<gene>
    <name evidence="2" type="ordered locus">Tcur_0764</name>
</gene>
<dbReference type="Proteomes" id="UP000001918">
    <property type="component" value="Chromosome"/>
</dbReference>
<dbReference type="Pfam" id="PF07070">
    <property type="entry name" value="Spo0M"/>
    <property type="match status" value="1"/>
</dbReference>
<dbReference type="STRING" id="471852.Tcur_0764"/>
<evidence type="ECO:0000313" key="2">
    <source>
        <dbReference type="EMBL" id="ACY96356.1"/>
    </source>
</evidence>
<dbReference type="KEGG" id="tcu:Tcur_0764"/>